<name>A0A0Q9WBP5_DROVI</name>
<dbReference type="Proteomes" id="UP000008792">
    <property type="component" value="Unassembled WGS sequence"/>
</dbReference>
<feature type="region of interest" description="Disordered" evidence="1">
    <location>
        <begin position="13"/>
        <end position="151"/>
    </location>
</feature>
<feature type="compositionally biased region" description="Basic and acidic residues" evidence="1">
    <location>
        <begin position="424"/>
        <end position="453"/>
    </location>
</feature>
<sequence length="889" mass="98141">MKVMKILDVIEPKEKPLSRSHTPGTCSDDYKHNYSLSPTDVPKTVSKGYSEDESDDDFGIVKPLDKSFPSTSPLLPLADKTLQKTDDIVKPLTELKDDKPQTKLDEKPKSPIDASKQTLKEYSDNESDEDIGFYKPKEKPLSPAIPQVPVAMTTSTITSVSDTRESVDIHIKEEVKLPKDPLKSVEKPKSPTTVVKTVSKGYSDDENDDEFGIVKPLDNPIPSTTPLLPLADKTLQKTDDIVKPLTELKDDKPQAKLDEKPKSPIDASKQTLKEYSVNESDEDIGFDKPKEKPLSQAIPLVPVAMTTSTITSVSETRESVEIHIKEEVKLPEDPLKSVEKPISPTDVAKTVSKGYSDDESDDDFGIVKPLDKPIPSTTPLLPLADKTLQKTDDIVKPLTELKDDKPQAKLDEKPKSPIDASKQTLKETDDIVKPLTELKDDKPQAKLDEKPKSPIDASKQTLKEYSVNESDEDIGFDKPKEKPLSQAIPLVPVAMTTSTITSVSETRESVEIHIKEEVKLPEDPLKSVEKPISPTDVAKTVSKGYSDDESDDDFGIVKPLDKPIPSTTPLLPLADKTLQKTDDIVKPLTELKDDKPQAKLDEKPKSPIDVSKLPFKEYSDDESDEEICLDKPQEKLPSTTPLVPLAMTTSKITSVSHTRESVDIHIKDVVKLPKDPVKSVEKPKSPTDVAKTVSKGYSDDESDDDFGIVKPLDKSFPSTSPLLPLADKTLQKTDDIVKPLTELKDDKPQTKLDEKPKSPIDASKQTLKEYSDNESDEDIGFYKPKEKPLSPAIPQVPVAMTTSTITSVSDTRESVDIHIKEEVKLPKDPLKSVEKPKSPTTVVKTVSKGYSDDENDDEFGIVKPLDNPIPSTTPLLPLADKTLQKTDDI</sequence>
<organism evidence="2 3">
    <name type="scientific">Drosophila virilis</name>
    <name type="common">Fruit fly</name>
    <dbReference type="NCBI Taxonomy" id="7244"/>
    <lineage>
        <taxon>Eukaryota</taxon>
        <taxon>Metazoa</taxon>
        <taxon>Ecdysozoa</taxon>
        <taxon>Arthropoda</taxon>
        <taxon>Hexapoda</taxon>
        <taxon>Insecta</taxon>
        <taxon>Pterygota</taxon>
        <taxon>Neoptera</taxon>
        <taxon>Endopterygota</taxon>
        <taxon>Diptera</taxon>
        <taxon>Brachycera</taxon>
        <taxon>Muscomorpha</taxon>
        <taxon>Ephydroidea</taxon>
        <taxon>Drosophilidae</taxon>
        <taxon>Drosophila</taxon>
    </lineage>
</organism>
<feature type="non-terminal residue" evidence="2">
    <location>
        <position position="889"/>
    </location>
</feature>
<feature type="region of interest" description="Disordered" evidence="1">
    <location>
        <begin position="538"/>
        <end position="575"/>
    </location>
</feature>
<proteinExistence type="predicted"/>
<gene>
    <name evidence="2" type="primary">Dvir\GJ26269</name>
    <name evidence="2" type="ORF">Dvir_GJ26269</name>
</gene>
<dbReference type="STRING" id="7244.A0A0Q9WBP5"/>
<reference evidence="2 3" key="1">
    <citation type="journal article" date="2007" name="Nature">
        <title>Evolution of genes and genomes on the Drosophila phylogeny.</title>
        <authorList>
            <consortium name="Drosophila 12 Genomes Consortium"/>
            <person name="Clark A.G."/>
            <person name="Eisen M.B."/>
            <person name="Smith D.R."/>
            <person name="Bergman C.M."/>
            <person name="Oliver B."/>
            <person name="Markow T.A."/>
            <person name="Kaufman T.C."/>
            <person name="Kellis M."/>
            <person name="Gelbart W."/>
            <person name="Iyer V.N."/>
            <person name="Pollard D.A."/>
            <person name="Sackton T.B."/>
            <person name="Larracuente A.M."/>
            <person name="Singh N.D."/>
            <person name="Abad J.P."/>
            <person name="Abt D.N."/>
            <person name="Adryan B."/>
            <person name="Aguade M."/>
            <person name="Akashi H."/>
            <person name="Anderson W.W."/>
            <person name="Aquadro C.F."/>
            <person name="Ardell D.H."/>
            <person name="Arguello R."/>
            <person name="Artieri C.G."/>
            <person name="Barbash D.A."/>
            <person name="Barker D."/>
            <person name="Barsanti P."/>
            <person name="Batterham P."/>
            <person name="Batzoglou S."/>
            <person name="Begun D."/>
            <person name="Bhutkar A."/>
            <person name="Blanco E."/>
            <person name="Bosak S.A."/>
            <person name="Bradley R.K."/>
            <person name="Brand A.D."/>
            <person name="Brent M.R."/>
            <person name="Brooks A.N."/>
            <person name="Brown R.H."/>
            <person name="Butlin R.K."/>
            <person name="Caggese C."/>
            <person name="Calvi B.R."/>
            <person name="Bernardo de Carvalho A."/>
            <person name="Caspi A."/>
            <person name="Castrezana S."/>
            <person name="Celniker S.E."/>
            <person name="Chang J.L."/>
            <person name="Chapple C."/>
            <person name="Chatterji S."/>
            <person name="Chinwalla A."/>
            <person name="Civetta A."/>
            <person name="Clifton S.W."/>
            <person name="Comeron J.M."/>
            <person name="Costello J.C."/>
            <person name="Coyne J.A."/>
            <person name="Daub J."/>
            <person name="David R.G."/>
            <person name="Delcher A.L."/>
            <person name="Delehaunty K."/>
            <person name="Do C.B."/>
            <person name="Ebling H."/>
            <person name="Edwards K."/>
            <person name="Eickbush T."/>
            <person name="Evans J.D."/>
            <person name="Filipski A."/>
            <person name="Findeiss S."/>
            <person name="Freyhult E."/>
            <person name="Fulton L."/>
            <person name="Fulton R."/>
            <person name="Garcia A.C."/>
            <person name="Gardiner A."/>
            <person name="Garfield D.A."/>
            <person name="Garvin B.E."/>
            <person name="Gibson G."/>
            <person name="Gilbert D."/>
            <person name="Gnerre S."/>
            <person name="Godfrey J."/>
            <person name="Good R."/>
            <person name="Gotea V."/>
            <person name="Gravely B."/>
            <person name="Greenberg A.J."/>
            <person name="Griffiths-Jones S."/>
            <person name="Gross S."/>
            <person name="Guigo R."/>
            <person name="Gustafson E.A."/>
            <person name="Haerty W."/>
            <person name="Hahn M.W."/>
            <person name="Halligan D.L."/>
            <person name="Halpern A.L."/>
            <person name="Halter G.M."/>
            <person name="Han M.V."/>
            <person name="Heger A."/>
            <person name="Hillier L."/>
            <person name="Hinrichs A.S."/>
            <person name="Holmes I."/>
            <person name="Hoskins R.A."/>
            <person name="Hubisz M.J."/>
            <person name="Hultmark D."/>
            <person name="Huntley M.A."/>
            <person name="Jaffe D.B."/>
            <person name="Jagadeeshan S."/>
            <person name="Jeck W.R."/>
            <person name="Johnson J."/>
            <person name="Jones C.D."/>
            <person name="Jordan W.C."/>
            <person name="Karpen G.H."/>
            <person name="Kataoka E."/>
            <person name="Keightley P.D."/>
            <person name="Kheradpour P."/>
            <person name="Kirkness E.F."/>
            <person name="Koerich L.B."/>
            <person name="Kristiansen K."/>
            <person name="Kudrna D."/>
            <person name="Kulathinal R.J."/>
            <person name="Kumar S."/>
            <person name="Kwok R."/>
            <person name="Lander E."/>
            <person name="Langley C.H."/>
            <person name="Lapoint R."/>
            <person name="Lazzaro B.P."/>
            <person name="Lee S.J."/>
            <person name="Levesque L."/>
            <person name="Li R."/>
            <person name="Lin C.F."/>
            <person name="Lin M.F."/>
            <person name="Lindblad-Toh K."/>
            <person name="Llopart A."/>
            <person name="Long M."/>
            <person name="Low L."/>
            <person name="Lozovsky E."/>
            <person name="Lu J."/>
            <person name="Luo M."/>
            <person name="Machado C.A."/>
            <person name="Makalowski W."/>
            <person name="Marzo M."/>
            <person name="Matsuda M."/>
            <person name="Matzkin L."/>
            <person name="McAllister B."/>
            <person name="McBride C.S."/>
            <person name="McKernan B."/>
            <person name="McKernan K."/>
            <person name="Mendez-Lago M."/>
            <person name="Minx P."/>
            <person name="Mollenhauer M.U."/>
            <person name="Montooth K."/>
            <person name="Mount S.M."/>
            <person name="Mu X."/>
            <person name="Myers E."/>
            <person name="Negre B."/>
            <person name="Newfeld S."/>
            <person name="Nielsen R."/>
            <person name="Noor M.A."/>
            <person name="O'Grady P."/>
            <person name="Pachter L."/>
            <person name="Papaceit M."/>
            <person name="Parisi M.J."/>
            <person name="Parisi M."/>
            <person name="Parts L."/>
            <person name="Pedersen J.S."/>
            <person name="Pesole G."/>
            <person name="Phillippy A.M."/>
            <person name="Ponting C.P."/>
            <person name="Pop M."/>
            <person name="Porcelli D."/>
            <person name="Powell J.R."/>
            <person name="Prohaska S."/>
            <person name="Pruitt K."/>
            <person name="Puig M."/>
            <person name="Quesneville H."/>
            <person name="Ram K.R."/>
            <person name="Rand D."/>
            <person name="Rasmussen M.D."/>
            <person name="Reed L.K."/>
            <person name="Reenan R."/>
            <person name="Reily A."/>
            <person name="Remington K.A."/>
            <person name="Rieger T.T."/>
            <person name="Ritchie M.G."/>
            <person name="Robin C."/>
            <person name="Rogers Y.H."/>
            <person name="Rohde C."/>
            <person name="Rozas J."/>
            <person name="Rubenfield M.J."/>
            <person name="Ruiz A."/>
            <person name="Russo S."/>
            <person name="Salzberg S.L."/>
            <person name="Sanchez-Gracia A."/>
            <person name="Saranga D.J."/>
            <person name="Sato H."/>
            <person name="Schaeffer S.W."/>
            <person name="Schatz M.C."/>
            <person name="Schlenke T."/>
            <person name="Schwartz R."/>
            <person name="Segarra C."/>
            <person name="Singh R.S."/>
            <person name="Sirot L."/>
            <person name="Sirota M."/>
            <person name="Sisneros N.B."/>
            <person name="Smith C.D."/>
            <person name="Smith T.F."/>
            <person name="Spieth J."/>
            <person name="Stage D.E."/>
            <person name="Stark A."/>
            <person name="Stephan W."/>
            <person name="Strausberg R.L."/>
            <person name="Strempel S."/>
            <person name="Sturgill D."/>
            <person name="Sutton G."/>
            <person name="Sutton G.G."/>
            <person name="Tao W."/>
            <person name="Teichmann S."/>
            <person name="Tobari Y.N."/>
            <person name="Tomimura Y."/>
            <person name="Tsolas J.M."/>
            <person name="Valente V.L."/>
            <person name="Venter E."/>
            <person name="Venter J.C."/>
            <person name="Vicario S."/>
            <person name="Vieira F.G."/>
            <person name="Vilella A.J."/>
            <person name="Villasante A."/>
            <person name="Walenz B."/>
            <person name="Wang J."/>
            <person name="Wasserman M."/>
            <person name="Watts T."/>
            <person name="Wilson D."/>
            <person name="Wilson R.K."/>
            <person name="Wing R.A."/>
            <person name="Wolfner M.F."/>
            <person name="Wong A."/>
            <person name="Wong G.K."/>
            <person name="Wu C.I."/>
            <person name="Wu G."/>
            <person name="Yamamoto D."/>
            <person name="Yang H.P."/>
            <person name="Yang S.P."/>
            <person name="Yorke J.A."/>
            <person name="Yoshida K."/>
            <person name="Zdobnov E."/>
            <person name="Zhang P."/>
            <person name="Zhang Y."/>
            <person name="Zimin A.V."/>
            <person name="Baldwin J."/>
            <person name="Abdouelleil A."/>
            <person name="Abdulkadir J."/>
            <person name="Abebe A."/>
            <person name="Abera B."/>
            <person name="Abreu J."/>
            <person name="Acer S.C."/>
            <person name="Aftuck L."/>
            <person name="Alexander A."/>
            <person name="An P."/>
            <person name="Anderson E."/>
            <person name="Anderson S."/>
            <person name="Arachi H."/>
            <person name="Azer M."/>
            <person name="Bachantsang P."/>
            <person name="Barry A."/>
            <person name="Bayul T."/>
            <person name="Berlin A."/>
            <person name="Bessette D."/>
            <person name="Bloom T."/>
            <person name="Blye J."/>
            <person name="Boguslavskiy L."/>
            <person name="Bonnet C."/>
            <person name="Boukhgalter B."/>
            <person name="Bourzgui I."/>
            <person name="Brown A."/>
            <person name="Cahill P."/>
            <person name="Channer S."/>
            <person name="Cheshatsang Y."/>
            <person name="Chuda L."/>
            <person name="Citroen M."/>
            <person name="Collymore A."/>
            <person name="Cooke P."/>
            <person name="Costello M."/>
            <person name="D'Aco K."/>
            <person name="Daza R."/>
            <person name="De Haan G."/>
            <person name="DeGray S."/>
            <person name="DeMaso C."/>
            <person name="Dhargay N."/>
            <person name="Dooley K."/>
            <person name="Dooley E."/>
            <person name="Doricent M."/>
            <person name="Dorje P."/>
            <person name="Dorjee K."/>
            <person name="Dupes A."/>
            <person name="Elong R."/>
            <person name="Falk J."/>
            <person name="Farina A."/>
            <person name="Faro S."/>
            <person name="Ferguson D."/>
            <person name="Fisher S."/>
            <person name="Foley C.D."/>
            <person name="Franke A."/>
            <person name="Friedrich D."/>
            <person name="Gadbois L."/>
            <person name="Gearin G."/>
            <person name="Gearin C.R."/>
            <person name="Giannoukos G."/>
            <person name="Goode T."/>
            <person name="Graham J."/>
            <person name="Grandbois E."/>
            <person name="Grewal S."/>
            <person name="Gyaltsen K."/>
            <person name="Hafez N."/>
            <person name="Hagos B."/>
            <person name="Hall J."/>
            <person name="Henson C."/>
            <person name="Hollinger A."/>
            <person name="Honan T."/>
            <person name="Huard M.D."/>
            <person name="Hughes L."/>
            <person name="Hurhula B."/>
            <person name="Husby M.E."/>
            <person name="Kamat A."/>
            <person name="Kanga B."/>
            <person name="Kashin S."/>
            <person name="Khazanovich D."/>
            <person name="Kisner P."/>
            <person name="Lance K."/>
            <person name="Lara M."/>
            <person name="Lee W."/>
            <person name="Lennon N."/>
            <person name="Letendre F."/>
            <person name="LeVine R."/>
            <person name="Lipovsky A."/>
            <person name="Liu X."/>
            <person name="Liu J."/>
            <person name="Liu S."/>
            <person name="Lokyitsang T."/>
            <person name="Lokyitsang Y."/>
            <person name="Lubonja R."/>
            <person name="Lui A."/>
            <person name="MacDonald P."/>
            <person name="Magnisalis V."/>
            <person name="Maru K."/>
            <person name="Matthews C."/>
            <person name="McCusker W."/>
            <person name="McDonough S."/>
            <person name="Mehta T."/>
            <person name="Meldrim J."/>
            <person name="Meneus L."/>
            <person name="Mihai O."/>
            <person name="Mihalev A."/>
            <person name="Mihova T."/>
            <person name="Mittelman R."/>
            <person name="Mlenga V."/>
            <person name="Montmayeur A."/>
            <person name="Mulrain L."/>
            <person name="Navidi A."/>
            <person name="Naylor J."/>
            <person name="Negash T."/>
            <person name="Nguyen T."/>
            <person name="Nguyen N."/>
            <person name="Nicol R."/>
            <person name="Norbu C."/>
            <person name="Norbu N."/>
            <person name="Novod N."/>
            <person name="O'Neill B."/>
            <person name="Osman S."/>
            <person name="Markiewicz E."/>
            <person name="Oyono O.L."/>
            <person name="Patti C."/>
            <person name="Phunkhang P."/>
            <person name="Pierre F."/>
            <person name="Priest M."/>
            <person name="Raghuraman S."/>
            <person name="Rege F."/>
            <person name="Reyes R."/>
            <person name="Rise C."/>
            <person name="Rogov P."/>
            <person name="Ross K."/>
            <person name="Ryan E."/>
            <person name="Settipalli S."/>
            <person name="Shea T."/>
            <person name="Sherpa N."/>
            <person name="Shi L."/>
            <person name="Shih D."/>
            <person name="Sparrow T."/>
            <person name="Spaulding J."/>
            <person name="Stalker J."/>
            <person name="Stange-Thomann N."/>
            <person name="Stavropoulos S."/>
            <person name="Stone C."/>
            <person name="Strader C."/>
            <person name="Tesfaye S."/>
            <person name="Thomson T."/>
            <person name="Thoulutsang Y."/>
            <person name="Thoulutsang D."/>
            <person name="Topham K."/>
            <person name="Topping I."/>
            <person name="Tsamla T."/>
            <person name="Vassiliev H."/>
            <person name="Vo A."/>
            <person name="Wangchuk T."/>
            <person name="Wangdi T."/>
            <person name="Weiand M."/>
            <person name="Wilkinson J."/>
            <person name="Wilson A."/>
            <person name="Yadav S."/>
            <person name="Young G."/>
            <person name="Yu Q."/>
            <person name="Zembek L."/>
            <person name="Zhong D."/>
            <person name="Zimmer A."/>
            <person name="Zwirko Z."/>
            <person name="Jaffe D.B."/>
            <person name="Alvarez P."/>
            <person name="Brockman W."/>
            <person name="Butler J."/>
            <person name="Chin C."/>
            <person name="Gnerre S."/>
            <person name="Grabherr M."/>
            <person name="Kleber M."/>
            <person name="Mauceli E."/>
            <person name="MacCallum I."/>
        </authorList>
    </citation>
    <scope>NUCLEOTIDE SEQUENCE [LARGE SCALE GENOMIC DNA]</scope>
    <source>
        <strain evidence="3">Tucson 15010-1051.87</strain>
    </source>
</reference>
<evidence type="ECO:0000256" key="1">
    <source>
        <dbReference type="SAM" id="MobiDB-lite"/>
    </source>
</evidence>
<evidence type="ECO:0000313" key="2">
    <source>
        <dbReference type="EMBL" id="KRF77552.1"/>
    </source>
</evidence>
<feature type="compositionally biased region" description="Basic and acidic residues" evidence="1">
    <location>
        <begin position="81"/>
        <end position="110"/>
    </location>
</feature>
<feature type="compositionally biased region" description="Basic and acidic residues" evidence="1">
    <location>
        <begin position="825"/>
        <end position="837"/>
    </location>
</feature>
<feature type="region of interest" description="Disordered" evidence="1">
    <location>
        <begin position="334"/>
        <end position="481"/>
    </location>
</feature>
<dbReference type="AlphaFoldDB" id="A0A0Q9WBP5"/>
<feature type="region of interest" description="Disordered" evidence="1">
    <location>
        <begin position="180"/>
        <end position="228"/>
    </location>
</feature>
<evidence type="ECO:0000313" key="3">
    <source>
        <dbReference type="Proteomes" id="UP000008792"/>
    </source>
</evidence>
<protein>
    <submittedName>
        <fullName evidence="2">Uncharacterized protein</fullName>
    </submittedName>
</protein>
<feature type="compositionally biased region" description="Basic and acidic residues" evidence="1">
    <location>
        <begin position="387"/>
        <end position="416"/>
    </location>
</feature>
<dbReference type="OrthoDB" id="20872at2759"/>
<dbReference type="InParanoid" id="A0A0Q9WBP5"/>
<feature type="compositionally biased region" description="Basic and acidic residues" evidence="1">
    <location>
        <begin position="180"/>
        <end position="189"/>
    </location>
</feature>
<feature type="region of interest" description="Disordered" evidence="1">
    <location>
        <begin position="675"/>
        <end position="799"/>
    </location>
</feature>
<feature type="region of interest" description="Disordered" evidence="1">
    <location>
        <begin position="825"/>
        <end position="876"/>
    </location>
</feature>
<accession>A0A0Q9WBP5</accession>
<feature type="compositionally biased region" description="Basic and acidic residues" evidence="1">
    <location>
        <begin position="675"/>
        <end position="685"/>
    </location>
</feature>
<feature type="compositionally biased region" description="Basic and acidic residues" evidence="1">
    <location>
        <begin position="729"/>
        <end position="758"/>
    </location>
</feature>
<feature type="compositionally biased region" description="Basic and acidic residues" evidence="1">
    <location>
        <begin position="587"/>
        <end position="606"/>
    </location>
</feature>
<feature type="region of interest" description="Disordered" evidence="1">
    <location>
        <begin position="587"/>
        <end position="642"/>
    </location>
</feature>
<dbReference type="EMBL" id="CH941645">
    <property type="protein sequence ID" value="KRF77552.1"/>
    <property type="molecule type" value="Genomic_DNA"/>
</dbReference>
<feature type="region of interest" description="Disordered" evidence="1">
    <location>
        <begin position="244"/>
        <end position="291"/>
    </location>
</feature>
<keyword evidence="3" id="KW-1185">Reference proteome</keyword>
<feature type="compositionally biased region" description="Basic and acidic residues" evidence="1">
    <location>
        <begin position="244"/>
        <end position="263"/>
    </location>
</feature>